<dbReference type="Proteomes" id="UP000070433">
    <property type="component" value="Chromosome"/>
</dbReference>
<dbReference type="InterPro" id="IPR002010">
    <property type="entry name" value="T3SS_IM_R"/>
</dbReference>
<evidence type="ECO:0000256" key="2">
    <source>
        <dbReference type="ARBA" id="ARBA00009772"/>
    </source>
</evidence>
<evidence type="ECO:0000256" key="6">
    <source>
        <dbReference type="ARBA" id="ARBA00023136"/>
    </source>
</evidence>
<evidence type="ECO:0000313" key="9">
    <source>
        <dbReference type="Proteomes" id="UP000070433"/>
    </source>
</evidence>
<keyword evidence="3" id="KW-1003">Cell membrane</keyword>
<comment type="similarity">
    <text evidence="2">Belongs to the FliR/MopE/SpaR family.</text>
</comment>
<protein>
    <submittedName>
        <fullName evidence="8">Type III secretion protein</fullName>
    </submittedName>
</protein>
<keyword evidence="6 7" id="KW-0472">Membrane</keyword>
<feature type="transmembrane region" description="Helical" evidence="7">
    <location>
        <begin position="186"/>
        <end position="206"/>
    </location>
</feature>
<evidence type="ECO:0000256" key="3">
    <source>
        <dbReference type="ARBA" id="ARBA00022475"/>
    </source>
</evidence>
<sequence length="237" mass="24485">MLQVFSVPATARVLLVVGLSVGLALGIAPAQLPDPIAVSSGQLVTAALTELGLGATLALGVIIAFASVSMAGRLVDVQIGFGMAQVFDPATRRQVPVLQAGFDKLGVIVFFLVNGHHALLRGIAFSLERFPLGRAWPVDAAAPWVLKQVGGLFGLGLALAAPVVVCLLMVELALGVVARNLPQMNMFAVGVPVKIIVGLAALSLWLGGIGDSLNRVYGSIYRTWDGIFATAPAAGTR</sequence>
<feature type="transmembrane region" description="Helical" evidence="7">
    <location>
        <begin position="52"/>
        <end position="75"/>
    </location>
</feature>
<evidence type="ECO:0000256" key="7">
    <source>
        <dbReference type="SAM" id="Phobius"/>
    </source>
</evidence>
<dbReference type="PANTHER" id="PTHR30065:SF1">
    <property type="entry name" value="SURFACE PRESENTATION OF ANTIGENS PROTEIN SPAR"/>
    <property type="match status" value="1"/>
</dbReference>
<evidence type="ECO:0000256" key="4">
    <source>
        <dbReference type="ARBA" id="ARBA00022692"/>
    </source>
</evidence>
<evidence type="ECO:0000256" key="5">
    <source>
        <dbReference type="ARBA" id="ARBA00022989"/>
    </source>
</evidence>
<dbReference type="PANTHER" id="PTHR30065">
    <property type="entry name" value="FLAGELLAR BIOSYNTHETIC PROTEIN FLIR"/>
    <property type="match status" value="1"/>
</dbReference>
<dbReference type="PRINTS" id="PR00953">
    <property type="entry name" value="TYPE3IMRPROT"/>
</dbReference>
<keyword evidence="5 7" id="KW-1133">Transmembrane helix</keyword>
<dbReference type="GO" id="GO:0006605">
    <property type="term" value="P:protein targeting"/>
    <property type="evidence" value="ECO:0007669"/>
    <property type="project" value="InterPro"/>
</dbReference>
<keyword evidence="4 7" id="KW-0812">Transmembrane</keyword>
<name>A0A127JZ88_9BURK</name>
<evidence type="ECO:0000256" key="1">
    <source>
        <dbReference type="ARBA" id="ARBA00004651"/>
    </source>
</evidence>
<dbReference type="AlphaFoldDB" id="A0A127JZ88"/>
<comment type="subcellular location">
    <subcellularLocation>
        <location evidence="1">Cell membrane</location>
        <topology evidence="1">Multi-pass membrane protein</topology>
    </subcellularLocation>
</comment>
<evidence type="ECO:0000313" key="8">
    <source>
        <dbReference type="EMBL" id="AMO25244.1"/>
    </source>
</evidence>
<dbReference type="GO" id="GO:0005886">
    <property type="term" value="C:plasma membrane"/>
    <property type="evidence" value="ECO:0007669"/>
    <property type="project" value="UniProtKB-SubCell"/>
</dbReference>
<reference evidence="8 9" key="1">
    <citation type="journal article" date="2014" name="Int. J. Syst. Evol. Microbiol.">
        <title>Ramlibacter solisilvae sp. nov., isolated from forest soil, and emended description of the genus Ramlibacter.</title>
        <authorList>
            <person name="Lee H.J."/>
            <person name="Lee S.H."/>
            <person name="Lee S.S."/>
            <person name="Lee J.S."/>
            <person name="Kim Y."/>
            <person name="Kim S.C."/>
            <person name="Jeon C.O."/>
        </authorList>
    </citation>
    <scope>NUCLEOTIDE SEQUENCE [LARGE SCALE GENOMIC DNA]</scope>
    <source>
        <strain evidence="8 9">5-10</strain>
    </source>
</reference>
<gene>
    <name evidence="8" type="ORF">UC35_04020</name>
</gene>
<dbReference type="EMBL" id="CP010951">
    <property type="protein sequence ID" value="AMO25244.1"/>
    <property type="molecule type" value="Genomic_DNA"/>
</dbReference>
<keyword evidence="9" id="KW-1185">Reference proteome</keyword>
<proteinExistence type="inferred from homology"/>
<dbReference type="Pfam" id="PF01311">
    <property type="entry name" value="Bac_export_1"/>
    <property type="match status" value="1"/>
</dbReference>
<feature type="transmembrane region" description="Helical" evidence="7">
    <location>
        <begin position="152"/>
        <end position="174"/>
    </location>
</feature>
<organism evidence="8 9">
    <name type="scientific">Ramlibacter tataouinensis</name>
    <dbReference type="NCBI Taxonomy" id="94132"/>
    <lineage>
        <taxon>Bacteria</taxon>
        <taxon>Pseudomonadati</taxon>
        <taxon>Pseudomonadota</taxon>
        <taxon>Betaproteobacteria</taxon>
        <taxon>Burkholderiales</taxon>
        <taxon>Comamonadaceae</taxon>
        <taxon>Ramlibacter</taxon>
    </lineage>
</organism>
<accession>A0A127JZ88</accession>
<feature type="transmembrane region" description="Helical" evidence="7">
    <location>
        <begin position="12"/>
        <end position="32"/>
    </location>
</feature>